<accession>A0A427A546</accession>
<reference evidence="2 3" key="1">
    <citation type="journal article" date="2014" name="Agronomy (Basel)">
        <title>A Draft Genome Sequence for Ensete ventricosum, the Drought-Tolerant Tree Against Hunger.</title>
        <authorList>
            <person name="Harrison J."/>
            <person name="Moore K.A."/>
            <person name="Paszkiewicz K."/>
            <person name="Jones T."/>
            <person name="Grant M."/>
            <person name="Ambacheew D."/>
            <person name="Muzemil S."/>
            <person name="Studholme D.J."/>
        </authorList>
    </citation>
    <scope>NUCLEOTIDE SEQUENCE [LARGE SCALE GENOMIC DNA]</scope>
</reference>
<evidence type="ECO:0000256" key="1">
    <source>
        <dbReference type="SAM" id="MobiDB-lite"/>
    </source>
</evidence>
<feature type="region of interest" description="Disordered" evidence="1">
    <location>
        <begin position="132"/>
        <end position="153"/>
    </location>
</feature>
<evidence type="ECO:0000313" key="2">
    <source>
        <dbReference type="EMBL" id="RRT71278.1"/>
    </source>
</evidence>
<dbReference type="Proteomes" id="UP000287651">
    <property type="component" value="Unassembled WGS sequence"/>
</dbReference>
<gene>
    <name evidence="2" type="ORF">B296_00001984</name>
</gene>
<organism evidence="2 3">
    <name type="scientific">Ensete ventricosum</name>
    <name type="common">Abyssinian banana</name>
    <name type="synonym">Musa ensete</name>
    <dbReference type="NCBI Taxonomy" id="4639"/>
    <lineage>
        <taxon>Eukaryota</taxon>
        <taxon>Viridiplantae</taxon>
        <taxon>Streptophyta</taxon>
        <taxon>Embryophyta</taxon>
        <taxon>Tracheophyta</taxon>
        <taxon>Spermatophyta</taxon>
        <taxon>Magnoliopsida</taxon>
        <taxon>Liliopsida</taxon>
        <taxon>Zingiberales</taxon>
        <taxon>Musaceae</taxon>
        <taxon>Ensete</taxon>
    </lineage>
</organism>
<name>A0A427A546_ENSVE</name>
<dbReference type="EMBL" id="AMZH03003755">
    <property type="protein sequence ID" value="RRT71278.1"/>
    <property type="molecule type" value="Genomic_DNA"/>
</dbReference>
<protein>
    <submittedName>
        <fullName evidence="2">Uncharacterized protein</fullName>
    </submittedName>
</protein>
<comment type="caution">
    <text evidence="2">The sequence shown here is derived from an EMBL/GenBank/DDBJ whole genome shotgun (WGS) entry which is preliminary data.</text>
</comment>
<dbReference type="AlphaFoldDB" id="A0A427A546"/>
<proteinExistence type="predicted"/>
<evidence type="ECO:0000313" key="3">
    <source>
        <dbReference type="Proteomes" id="UP000287651"/>
    </source>
</evidence>
<sequence length="218" mass="23497">MPDMLPTAYCQGACRLVGLSRLACHVAVRPLSRALQAGRPVVLALSSHQPPIGKGATDWSTRCICSAMLSTPCRTIGHLLSGALRTRSGLRLPQLDLLGPQTTVNGVIAPSSTAPTQPFSCLDLHPQLPRREDNTVSKQRPPTLKAEGETCVSGPKQNGNPQLLICHLFRSPRGEHERREKGKVVVCTRIMSGRCRRVADDELVSNLQSLLPAAFLGS</sequence>